<dbReference type="AlphaFoldDB" id="A0A0U9HKZ0"/>
<dbReference type="OrthoDB" id="9788100at2"/>
<dbReference type="PANTHER" id="PTHR39452:SF1">
    <property type="entry name" value="CHEY-P PHOSPHATASE CHEX"/>
    <property type="match status" value="1"/>
</dbReference>
<accession>A0A0U9HKZ0</accession>
<gene>
    <name evidence="3" type="ORF">TSYNT_6364</name>
</gene>
<feature type="domain" description="Chemotaxis phosphatase CheX-like" evidence="2">
    <location>
        <begin position="43"/>
        <end position="132"/>
    </location>
</feature>
<dbReference type="InterPro" id="IPR038756">
    <property type="entry name" value="CheX-like"/>
</dbReference>
<protein>
    <submittedName>
        <fullName evidence="3">Chemotaxis protein CheX</fullName>
    </submittedName>
</protein>
<dbReference type="GO" id="GO:0006935">
    <property type="term" value="P:chemotaxis"/>
    <property type="evidence" value="ECO:0007669"/>
    <property type="project" value="UniProtKB-KW"/>
</dbReference>
<dbReference type="CDD" id="cd17906">
    <property type="entry name" value="CheX"/>
    <property type="match status" value="1"/>
</dbReference>
<dbReference type="Gene3D" id="3.40.1550.10">
    <property type="entry name" value="CheC-like"/>
    <property type="match status" value="1"/>
</dbReference>
<dbReference type="Pfam" id="PF13690">
    <property type="entry name" value="CheX"/>
    <property type="match status" value="1"/>
</dbReference>
<keyword evidence="4" id="KW-1185">Reference proteome</keyword>
<dbReference type="SUPFAM" id="SSF103039">
    <property type="entry name" value="CheC-like"/>
    <property type="match status" value="1"/>
</dbReference>
<evidence type="ECO:0000256" key="1">
    <source>
        <dbReference type="ARBA" id="ARBA00022500"/>
    </source>
</evidence>
<evidence type="ECO:0000313" key="3">
    <source>
        <dbReference type="EMBL" id="GAQ24979.1"/>
    </source>
</evidence>
<sequence>MDVKYAAPFLAAFQNVLPQIGFQIINQGEVIIKGKNLRTDGILIIVGLVGDLKGNVVYSMSMDDAKKIASKMMMGMPVDEFGEMAQSALSELANMLTANASTEFSKENVSMSISTPTLMYGKDITTKLSTENILCAEVGLDDGISVEINISIE</sequence>
<dbReference type="EMBL" id="DF977000">
    <property type="protein sequence ID" value="GAQ24979.1"/>
    <property type="molecule type" value="Genomic_DNA"/>
</dbReference>
<organism evidence="3">
    <name type="scientific">Tepidanaerobacter syntrophicus</name>
    <dbReference type="NCBI Taxonomy" id="224999"/>
    <lineage>
        <taxon>Bacteria</taxon>
        <taxon>Bacillati</taxon>
        <taxon>Bacillota</taxon>
        <taxon>Clostridia</taxon>
        <taxon>Thermosediminibacterales</taxon>
        <taxon>Tepidanaerobacteraceae</taxon>
        <taxon>Tepidanaerobacter</taxon>
    </lineage>
</organism>
<dbReference type="PANTHER" id="PTHR39452">
    <property type="entry name" value="CHEY-P PHOSPHATASE CHEX"/>
    <property type="match status" value="1"/>
</dbReference>
<evidence type="ECO:0000259" key="2">
    <source>
        <dbReference type="Pfam" id="PF13690"/>
    </source>
</evidence>
<dbReference type="RefSeq" id="WP_059032297.1">
    <property type="nucleotide sequence ID" value="NZ_BSDN01000008.1"/>
</dbReference>
<proteinExistence type="predicted"/>
<dbReference type="STRING" id="224999.GCA_001485475_00988"/>
<dbReference type="InterPro" id="IPR028051">
    <property type="entry name" value="CheX-like_dom"/>
</dbReference>
<reference evidence="3" key="1">
    <citation type="journal article" date="2016" name="Genome Announc.">
        <title>Draft Genome Sequence of the Syntrophic Lactate-Degrading Bacterium Tepidanaerobacter syntrophicus JLT.</title>
        <authorList>
            <person name="Matsuura N."/>
            <person name="Ohashi A."/>
            <person name="Tourlousse D.M."/>
            <person name="Sekiguchi Y."/>
        </authorList>
    </citation>
    <scope>NUCLEOTIDE SEQUENCE [LARGE SCALE GENOMIC DNA]</scope>
    <source>
        <strain evidence="3">JL</strain>
    </source>
</reference>
<keyword evidence="1" id="KW-0145">Chemotaxis</keyword>
<dbReference type="Proteomes" id="UP000062160">
    <property type="component" value="Unassembled WGS sequence"/>
</dbReference>
<evidence type="ECO:0000313" key="4">
    <source>
        <dbReference type="Proteomes" id="UP000062160"/>
    </source>
</evidence>
<dbReference type="InterPro" id="IPR028976">
    <property type="entry name" value="CheC-like_sf"/>
</dbReference>
<name>A0A0U9HKZ0_9FIRM</name>